<keyword evidence="3" id="KW-0812">Transmembrane</keyword>
<dbReference type="AlphaFoldDB" id="A0AAV5RT40"/>
<dbReference type="PROSITE" id="PS50192">
    <property type="entry name" value="T_SNARE"/>
    <property type="match status" value="1"/>
</dbReference>
<dbReference type="Gene3D" id="1.20.5.110">
    <property type="match status" value="1"/>
</dbReference>
<reference evidence="5 6" key="1">
    <citation type="journal article" date="2023" name="Elife">
        <title>Identification of key yeast species and microbe-microbe interactions impacting larval growth of Drosophila in the wild.</title>
        <authorList>
            <person name="Mure A."/>
            <person name="Sugiura Y."/>
            <person name="Maeda R."/>
            <person name="Honda K."/>
            <person name="Sakurai N."/>
            <person name="Takahashi Y."/>
            <person name="Watada M."/>
            <person name="Katoh T."/>
            <person name="Gotoh A."/>
            <person name="Gotoh Y."/>
            <person name="Taniguchi I."/>
            <person name="Nakamura K."/>
            <person name="Hayashi T."/>
            <person name="Katayama T."/>
            <person name="Uemura T."/>
            <person name="Hattori Y."/>
        </authorList>
    </citation>
    <scope>NUCLEOTIDE SEQUENCE [LARGE SCALE GENOMIC DNA]</scope>
    <source>
        <strain evidence="5 6">KH-74</strain>
    </source>
</reference>
<comment type="similarity">
    <text evidence="1">Belongs to the syntaxin family.</text>
</comment>
<evidence type="ECO:0000256" key="3">
    <source>
        <dbReference type="SAM" id="Phobius"/>
    </source>
</evidence>
<dbReference type="InterPro" id="IPR045242">
    <property type="entry name" value="Syntaxin"/>
</dbReference>
<feature type="domain" description="T-SNARE coiled-coil homology" evidence="4">
    <location>
        <begin position="194"/>
        <end position="256"/>
    </location>
</feature>
<dbReference type="SUPFAM" id="SSF47661">
    <property type="entry name" value="t-snare proteins"/>
    <property type="match status" value="1"/>
</dbReference>
<evidence type="ECO:0000259" key="4">
    <source>
        <dbReference type="PROSITE" id="PS50192"/>
    </source>
</evidence>
<dbReference type="EMBL" id="BTGD01000003">
    <property type="protein sequence ID" value="GMM54467.1"/>
    <property type="molecule type" value="Genomic_DNA"/>
</dbReference>
<gene>
    <name evidence="5" type="ORF">DAKH74_010830</name>
</gene>
<dbReference type="InterPro" id="IPR010989">
    <property type="entry name" value="SNARE"/>
</dbReference>
<evidence type="ECO:0000256" key="1">
    <source>
        <dbReference type="ARBA" id="ARBA00009063"/>
    </source>
</evidence>
<sequence>MSFLDLENQRPGSVPPGAAPSDTPSAGPGPLIAEFATQVKRLERERRRLTANGGSDAGLMETVRAHLIPQCHATRDKIVRLHLLPEGRFAGDFHTVNAKLDTLESQFKEIFRAADAAATVAATSAAASAAGSPGRDSSAANSANYVSIHIDEHSSLLNKDQGGATAQMQTQLPQQSYGSATANALDQEELDFHTIIEQDREAQISRIHGAVSEVNAIFHQLGSLIQEQGAQVETIDDNIQEFAGNTQRANEQLKKADENQRKRNKCGLVTLMVVSVVLLTIILVALS</sequence>
<dbReference type="InterPro" id="IPR006012">
    <property type="entry name" value="Syntaxin/epimorphin_CS"/>
</dbReference>
<dbReference type="Proteomes" id="UP001377567">
    <property type="component" value="Unassembled WGS sequence"/>
</dbReference>
<dbReference type="PROSITE" id="PS00914">
    <property type="entry name" value="SYNTAXIN"/>
    <property type="match status" value="1"/>
</dbReference>
<organism evidence="5 6">
    <name type="scientific">Maudiozyma humilis</name>
    <name type="common">Sour dough yeast</name>
    <name type="synonym">Kazachstania humilis</name>
    <dbReference type="NCBI Taxonomy" id="51915"/>
    <lineage>
        <taxon>Eukaryota</taxon>
        <taxon>Fungi</taxon>
        <taxon>Dikarya</taxon>
        <taxon>Ascomycota</taxon>
        <taxon>Saccharomycotina</taxon>
        <taxon>Saccharomycetes</taxon>
        <taxon>Saccharomycetales</taxon>
        <taxon>Saccharomycetaceae</taxon>
        <taxon>Maudiozyma</taxon>
    </lineage>
</organism>
<dbReference type="GO" id="GO:0031201">
    <property type="term" value="C:SNARE complex"/>
    <property type="evidence" value="ECO:0007669"/>
    <property type="project" value="TreeGrafter"/>
</dbReference>
<keyword evidence="3" id="KW-0472">Membrane</keyword>
<evidence type="ECO:0000313" key="6">
    <source>
        <dbReference type="Proteomes" id="UP001377567"/>
    </source>
</evidence>
<comment type="caution">
    <text evidence="5">The sequence shown here is derived from an EMBL/GenBank/DDBJ whole genome shotgun (WGS) entry which is preliminary data.</text>
</comment>
<accession>A0AAV5RT40</accession>
<keyword evidence="3" id="KW-1133">Transmembrane helix</keyword>
<dbReference type="Pfam" id="PF05739">
    <property type="entry name" value="SNARE"/>
    <property type="match status" value="1"/>
</dbReference>
<dbReference type="SMART" id="SM00397">
    <property type="entry name" value="t_SNARE"/>
    <property type="match status" value="1"/>
</dbReference>
<dbReference type="PANTHER" id="PTHR19957:SF295">
    <property type="entry name" value="SYNTAXIN VAM3"/>
    <property type="match status" value="1"/>
</dbReference>
<dbReference type="PANTHER" id="PTHR19957">
    <property type="entry name" value="SYNTAXIN"/>
    <property type="match status" value="1"/>
</dbReference>
<proteinExistence type="inferred from homology"/>
<protein>
    <submittedName>
        <fullName evidence="5">SNAP receptor</fullName>
    </submittedName>
</protein>
<dbReference type="GO" id="GO:0012505">
    <property type="term" value="C:endomembrane system"/>
    <property type="evidence" value="ECO:0007669"/>
    <property type="project" value="TreeGrafter"/>
</dbReference>
<dbReference type="Gene3D" id="1.20.58.70">
    <property type="match status" value="1"/>
</dbReference>
<dbReference type="InterPro" id="IPR000727">
    <property type="entry name" value="T_SNARE_dom"/>
</dbReference>
<dbReference type="GO" id="GO:0006906">
    <property type="term" value="P:vesicle fusion"/>
    <property type="evidence" value="ECO:0007669"/>
    <property type="project" value="TreeGrafter"/>
</dbReference>
<evidence type="ECO:0000313" key="5">
    <source>
        <dbReference type="EMBL" id="GMM54467.1"/>
    </source>
</evidence>
<feature type="region of interest" description="Disordered" evidence="2">
    <location>
        <begin position="1"/>
        <end position="30"/>
    </location>
</feature>
<dbReference type="GO" id="GO:0005484">
    <property type="term" value="F:SNAP receptor activity"/>
    <property type="evidence" value="ECO:0007669"/>
    <property type="project" value="InterPro"/>
</dbReference>
<dbReference type="CDD" id="cd15840">
    <property type="entry name" value="SNARE_Qa"/>
    <property type="match status" value="1"/>
</dbReference>
<dbReference type="GO" id="GO:0006886">
    <property type="term" value="P:intracellular protein transport"/>
    <property type="evidence" value="ECO:0007669"/>
    <property type="project" value="InterPro"/>
</dbReference>
<name>A0AAV5RT40_MAUHU</name>
<feature type="transmembrane region" description="Helical" evidence="3">
    <location>
        <begin position="266"/>
        <end position="286"/>
    </location>
</feature>
<evidence type="ECO:0000256" key="2">
    <source>
        <dbReference type="SAM" id="MobiDB-lite"/>
    </source>
</evidence>
<dbReference type="GO" id="GO:0048278">
    <property type="term" value="P:vesicle docking"/>
    <property type="evidence" value="ECO:0007669"/>
    <property type="project" value="TreeGrafter"/>
</dbReference>
<dbReference type="GO" id="GO:0000149">
    <property type="term" value="F:SNARE binding"/>
    <property type="evidence" value="ECO:0007669"/>
    <property type="project" value="TreeGrafter"/>
</dbReference>
<keyword evidence="6" id="KW-1185">Reference proteome</keyword>
<keyword evidence="5" id="KW-0675">Receptor</keyword>